<sequence>MSLAIRLVLTGNQKTEDNTSLESIILPIVKALDHAANDLRSYHHLLTSSISFGCPETDSYYDRCQIGYIGDRINYDVPEILIHMVKTFVSWRNLPSFIPNYEVVTYDTFLEKFLPNGRTDDGFFALDNCLNISSFCATDHFDIEDARFFLFSRFEQVVEMLDLCIKFAEGISFSQESCPPTGRCDAISLSRFLRNKGFSLETSYGLVGLCLKKQCQPGELTPQQLQGVGFPCDSLEDIHEARSLLQGKQIVFDNSLTNHDSLLAKLLFWCYNLEMEPQVFC</sequence>
<name>A0A0A9ESX1_ARUDO</name>
<protein>
    <submittedName>
        <fullName evidence="1">Uncharacterized protein</fullName>
    </submittedName>
</protein>
<evidence type="ECO:0000313" key="1">
    <source>
        <dbReference type="EMBL" id="JAE03860.1"/>
    </source>
</evidence>
<reference evidence="1" key="1">
    <citation type="submission" date="2014-09" db="EMBL/GenBank/DDBJ databases">
        <authorList>
            <person name="Magalhaes I.L.F."/>
            <person name="Oliveira U."/>
            <person name="Santos F.R."/>
            <person name="Vidigal T.H.D.A."/>
            <person name="Brescovit A.D."/>
            <person name="Santos A.J."/>
        </authorList>
    </citation>
    <scope>NUCLEOTIDE SEQUENCE</scope>
    <source>
        <tissue evidence="1">Shoot tissue taken approximately 20 cm above the soil surface</tissue>
    </source>
</reference>
<proteinExistence type="predicted"/>
<reference evidence="1" key="2">
    <citation type="journal article" date="2015" name="Data Brief">
        <title>Shoot transcriptome of the giant reed, Arundo donax.</title>
        <authorList>
            <person name="Barrero R.A."/>
            <person name="Guerrero F.D."/>
            <person name="Moolhuijzen P."/>
            <person name="Goolsby J.A."/>
            <person name="Tidwell J."/>
            <person name="Bellgard S.E."/>
            <person name="Bellgard M.I."/>
        </authorList>
    </citation>
    <scope>NUCLEOTIDE SEQUENCE</scope>
    <source>
        <tissue evidence="1">Shoot tissue taken approximately 20 cm above the soil surface</tissue>
    </source>
</reference>
<dbReference type="AlphaFoldDB" id="A0A0A9ESX1"/>
<dbReference type="EMBL" id="GBRH01194036">
    <property type="protein sequence ID" value="JAE03860.1"/>
    <property type="molecule type" value="Transcribed_RNA"/>
</dbReference>
<organism evidence="1">
    <name type="scientific">Arundo donax</name>
    <name type="common">Giant reed</name>
    <name type="synonym">Donax arundinaceus</name>
    <dbReference type="NCBI Taxonomy" id="35708"/>
    <lineage>
        <taxon>Eukaryota</taxon>
        <taxon>Viridiplantae</taxon>
        <taxon>Streptophyta</taxon>
        <taxon>Embryophyta</taxon>
        <taxon>Tracheophyta</taxon>
        <taxon>Spermatophyta</taxon>
        <taxon>Magnoliopsida</taxon>
        <taxon>Liliopsida</taxon>
        <taxon>Poales</taxon>
        <taxon>Poaceae</taxon>
        <taxon>PACMAD clade</taxon>
        <taxon>Arundinoideae</taxon>
        <taxon>Arundineae</taxon>
        <taxon>Arundo</taxon>
    </lineage>
</organism>
<accession>A0A0A9ESX1</accession>